<dbReference type="FunFam" id="3.40.50.720:FF:000085">
    <property type="entry name" value="Dihydroflavonol reductase"/>
    <property type="match status" value="1"/>
</dbReference>
<gene>
    <name evidence="3" type="ORF">BVC80_1827g25</name>
</gene>
<keyword evidence="4" id="KW-1185">Reference proteome</keyword>
<evidence type="ECO:0000256" key="1">
    <source>
        <dbReference type="ARBA" id="ARBA00023002"/>
    </source>
</evidence>
<dbReference type="Gene3D" id="3.40.50.720">
    <property type="entry name" value="NAD(P)-binding Rossmann-like Domain"/>
    <property type="match status" value="1"/>
</dbReference>
<dbReference type="OrthoDB" id="2735536at2759"/>
<evidence type="ECO:0000313" key="4">
    <source>
        <dbReference type="Proteomes" id="UP000195402"/>
    </source>
</evidence>
<dbReference type="GO" id="GO:0016853">
    <property type="term" value="F:isomerase activity"/>
    <property type="evidence" value="ECO:0007669"/>
    <property type="project" value="UniProtKB-KW"/>
</dbReference>
<dbReference type="Pfam" id="PF01370">
    <property type="entry name" value="Epimerase"/>
    <property type="match status" value="1"/>
</dbReference>
<dbReference type="InterPro" id="IPR001509">
    <property type="entry name" value="Epimerase_deHydtase"/>
</dbReference>
<comment type="caution">
    <text evidence="3">The sequence shown here is derived from an EMBL/GenBank/DDBJ whole genome shotgun (WGS) entry which is preliminary data.</text>
</comment>
<dbReference type="SUPFAM" id="SSF51735">
    <property type="entry name" value="NAD(P)-binding Rossmann-fold domains"/>
    <property type="match status" value="1"/>
</dbReference>
<feature type="domain" description="NAD-dependent epimerase/dehydratase" evidence="2">
    <location>
        <begin position="11"/>
        <end position="195"/>
    </location>
</feature>
<dbReference type="PANTHER" id="PTHR10366">
    <property type="entry name" value="NAD DEPENDENT EPIMERASE/DEHYDRATASE"/>
    <property type="match status" value="1"/>
</dbReference>
<evidence type="ECO:0000259" key="2">
    <source>
        <dbReference type="Pfam" id="PF01370"/>
    </source>
</evidence>
<dbReference type="AlphaFoldDB" id="A0A200QB26"/>
<organism evidence="3 4">
    <name type="scientific">Macleaya cordata</name>
    <name type="common">Five-seeded plume-poppy</name>
    <name type="synonym">Bocconia cordata</name>
    <dbReference type="NCBI Taxonomy" id="56857"/>
    <lineage>
        <taxon>Eukaryota</taxon>
        <taxon>Viridiplantae</taxon>
        <taxon>Streptophyta</taxon>
        <taxon>Embryophyta</taxon>
        <taxon>Tracheophyta</taxon>
        <taxon>Spermatophyta</taxon>
        <taxon>Magnoliopsida</taxon>
        <taxon>Ranunculales</taxon>
        <taxon>Papaveraceae</taxon>
        <taxon>Papaveroideae</taxon>
        <taxon>Macleaya</taxon>
    </lineage>
</organism>
<protein>
    <submittedName>
        <fullName evidence="3">3-beta hydroxysteroid dehydrogenase/isomerase</fullName>
    </submittedName>
</protein>
<dbReference type="STRING" id="56857.A0A200QB26"/>
<dbReference type="PANTHER" id="PTHR10366:SF563">
    <property type="entry name" value="CINNAMOYL-COA REDUCTASE 16"/>
    <property type="match status" value="1"/>
</dbReference>
<dbReference type="InParanoid" id="A0A200QB26"/>
<keyword evidence="1" id="KW-0560">Oxidoreductase</keyword>
<name>A0A200QB26_MACCD</name>
<dbReference type="InterPro" id="IPR036291">
    <property type="entry name" value="NAD(P)-bd_dom_sf"/>
</dbReference>
<dbReference type="InterPro" id="IPR050425">
    <property type="entry name" value="NAD(P)_dehydrat-like"/>
</dbReference>
<dbReference type="GO" id="GO:0016616">
    <property type="term" value="F:oxidoreductase activity, acting on the CH-OH group of donors, NAD or NADP as acceptor"/>
    <property type="evidence" value="ECO:0007669"/>
    <property type="project" value="TreeGrafter"/>
</dbReference>
<keyword evidence="3" id="KW-0413">Isomerase</keyword>
<proteinExistence type="predicted"/>
<reference evidence="3 4" key="1">
    <citation type="journal article" date="2017" name="Mol. Plant">
        <title>The Genome of Medicinal Plant Macleaya cordata Provides New Insights into Benzylisoquinoline Alkaloids Metabolism.</title>
        <authorList>
            <person name="Liu X."/>
            <person name="Liu Y."/>
            <person name="Huang P."/>
            <person name="Ma Y."/>
            <person name="Qing Z."/>
            <person name="Tang Q."/>
            <person name="Cao H."/>
            <person name="Cheng P."/>
            <person name="Zheng Y."/>
            <person name="Yuan Z."/>
            <person name="Zhou Y."/>
            <person name="Liu J."/>
            <person name="Tang Z."/>
            <person name="Zhuo Y."/>
            <person name="Zhang Y."/>
            <person name="Yu L."/>
            <person name="Huang J."/>
            <person name="Yang P."/>
            <person name="Peng Q."/>
            <person name="Zhang J."/>
            <person name="Jiang W."/>
            <person name="Zhang Z."/>
            <person name="Lin K."/>
            <person name="Ro D.K."/>
            <person name="Chen X."/>
            <person name="Xiong X."/>
            <person name="Shang Y."/>
            <person name="Huang S."/>
            <person name="Zeng J."/>
        </authorList>
    </citation>
    <scope>NUCLEOTIDE SEQUENCE [LARGE SCALE GENOMIC DNA]</scope>
    <source>
        <strain evidence="4">cv. BLH2017</strain>
        <tissue evidence="3">Root</tissue>
    </source>
</reference>
<dbReference type="OMA" id="ICTEWEN"/>
<dbReference type="EMBL" id="MVGT01002446">
    <property type="protein sequence ID" value="OVA07670.1"/>
    <property type="molecule type" value="Genomic_DNA"/>
</dbReference>
<dbReference type="Proteomes" id="UP000195402">
    <property type="component" value="Unassembled WGS sequence"/>
</dbReference>
<evidence type="ECO:0000313" key="3">
    <source>
        <dbReference type="EMBL" id="OVA07670.1"/>
    </source>
</evidence>
<sequence>MEGGKEEKGIVCVTGGAGYIGSWLIMRLLQRGYTVRATVRLDPELNRDISHLTNLPGASEKLQIFNADLKNPQSFDTAIDGCVGVFLVAYPVNLEQIEVDDAANEMLVEGTLELLKACLKSKTVKRVVYTSTAGAVVANNKDLMEMDESSWSDIDFCRTVKAHGSSYIIPKTLIEQATLKFAEENRLDLVSIIPSLFRDIYFYSNALGQKGDTSAHLLLSEMKEQKSVHLSPKKLLSLGFKFKYDMKEMFDGAIQSCKEKGFL</sequence>
<accession>A0A200QB26</accession>